<evidence type="ECO:0000256" key="3">
    <source>
        <dbReference type="ARBA" id="ARBA00012515"/>
    </source>
</evidence>
<sequence length="283" mass="31163">MSKYEEALHKFNLNLQGGDVSRKTAEIIGKTSENLRPEVLKFLYSCIDLTSLRSEDSKESIWKFVEKVNDLDGSRTDMGNVAAICVYPNFVSTVKEALRADVKIASVAGGFPSSQTFMEIKIAEASLAIADGANEIDIVLNCGEFLDNNLEEVCEEIIEIKDACRDVRLKVILETGLLKTAGNIKKASILSMYSGADFIKTSTGKIYSGASPEAVYVMCEAIKEYDQLNHRKVGIKVSGGIRTAQEAVQYYTIVKEILGEAWLTPDYFRIGASSLTHHLLQAL</sequence>
<dbReference type="PANTHER" id="PTHR10889:SF3">
    <property type="entry name" value="DEOXYRIBOSE-PHOSPHATE ALDOLASE"/>
    <property type="match status" value="1"/>
</dbReference>
<comment type="similarity">
    <text evidence="2">Belongs to the DeoC/FbaB aldolase family. DeoC type 2 subfamily.</text>
</comment>
<dbReference type="SUPFAM" id="SSF51569">
    <property type="entry name" value="Aldolase"/>
    <property type="match status" value="1"/>
</dbReference>
<dbReference type="EC" id="4.1.2.4" evidence="3 7"/>
<evidence type="ECO:0000256" key="4">
    <source>
        <dbReference type="ARBA" id="ARBA00023239"/>
    </source>
</evidence>
<proteinExistence type="inferred from homology"/>
<gene>
    <name evidence="8" type="ORF">EZS26_001187</name>
</gene>
<evidence type="ECO:0000256" key="7">
    <source>
        <dbReference type="NCBIfam" id="TIGR00126"/>
    </source>
</evidence>
<evidence type="ECO:0000256" key="5">
    <source>
        <dbReference type="ARBA" id="ARBA00023270"/>
    </source>
</evidence>
<dbReference type="PANTHER" id="PTHR10889">
    <property type="entry name" value="DEOXYRIBOSE-PHOSPHATE ALDOLASE"/>
    <property type="match status" value="1"/>
</dbReference>
<evidence type="ECO:0000256" key="6">
    <source>
        <dbReference type="ARBA" id="ARBA00048791"/>
    </source>
</evidence>
<keyword evidence="4 8" id="KW-0456">Lyase</keyword>
<dbReference type="InterPro" id="IPR002915">
    <property type="entry name" value="DeoC/FbaB/LacD_aldolase"/>
</dbReference>
<dbReference type="Gene3D" id="3.20.20.70">
    <property type="entry name" value="Aldolase class I"/>
    <property type="match status" value="1"/>
</dbReference>
<evidence type="ECO:0000313" key="9">
    <source>
        <dbReference type="Proteomes" id="UP000324575"/>
    </source>
</evidence>
<reference evidence="8 9" key="1">
    <citation type="submission" date="2019-03" db="EMBL/GenBank/DDBJ databases">
        <title>Single cell metagenomics reveals metabolic interactions within the superorganism composed of flagellate Streblomastix strix and complex community of Bacteroidetes bacteria on its surface.</title>
        <authorList>
            <person name="Treitli S.C."/>
            <person name="Kolisko M."/>
            <person name="Husnik F."/>
            <person name="Keeling P."/>
            <person name="Hampl V."/>
        </authorList>
    </citation>
    <scope>NUCLEOTIDE SEQUENCE [LARGE SCALE GENOMIC DNA]</scope>
    <source>
        <strain evidence="8">St1</strain>
    </source>
</reference>
<dbReference type="InterPro" id="IPR013785">
    <property type="entry name" value="Aldolase_TIM"/>
</dbReference>
<comment type="catalytic activity">
    <reaction evidence="6">
        <text>2-deoxy-D-ribose 5-phosphate = D-glyceraldehyde 3-phosphate + acetaldehyde</text>
        <dbReference type="Rhea" id="RHEA:12821"/>
        <dbReference type="ChEBI" id="CHEBI:15343"/>
        <dbReference type="ChEBI" id="CHEBI:59776"/>
        <dbReference type="ChEBI" id="CHEBI:62877"/>
        <dbReference type="EC" id="4.1.2.4"/>
    </reaction>
</comment>
<dbReference type="EMBL" id="SNRX01000006">
    <property type="protein sequence ID" value="KAA6302680.1"/>
    <property type="molecule type" value="Genomic_DNA"/>
</dbReference>
<accession>A0A5M8P346</accession>
<dbReference type="PIRSF" id="PIRSF001357">
    <property type="entry name" value="DeoC"/>
    <property type="match status" value="1"/>
</dbReference>
<dbReference type="Proteomes" id="UP000324575">
    <property type="component" value="Unassembled WGS sequence"/>
</dbReference>
<name>A0A5M8P346_9BACT</name>
<evidence type="ECO:0000256" key="2">
    <source>
        <dbReference type="ARBA" id="ARBA00009473"/>
    </source>
</evidence>
<evidence type="ECO:0000313" key="8">
    <source>
        <dbReference type="EMBL" id="KAA6302680.1"/>
    </source>
</evidence>
<evidence type="ECO:0000256" key="1">
    <source>
        <dbReference type="ARBA" id="ARBA00004816"/>
    </source>
</evidence>
<comment type="pathway">
    <text evidence="1">Carbohydrate degradation; 2-deoxy-D-ribose 1-phosphate degradation; D-glyceraldehyde 3-phosphate and acetaldehyde from 2-deoxy-alpha-D-ribose 1-phosphate: step 2/2.</text>
</comment>
<dbReference type="SMART" id="SM01133">
    <property type="entry name" value="DeoC"/>
    <property type="match status" value="1"/>
</dbReference>
<dbReference type="CDD" id="cd00959">
    <property type="entry name" value="DeoC"/>
    <property type="match status" value="1"/>
</dbReference>
<organism evidence="8 9">
    <name type="scientific">Candidatus Ordinivivax streblomastigis</name>
    <dbReference type="NCBI Taxonomy" id="2540710"/>
    <lineage>
        <taxon>Bacteria</taxon>
        <taxon>Pseudomonadati</taxon>
        <taxon>Bacteroidota</taxon>
        <taxon>Bacteroidia</taxon>
        <taxon>Bacteroidales</taxon>
        <taxon>Candidatus Ordinivivax</taxon>
    </lineage>
</organism>
<dbReference type="InterPro" id="IPR011343">
    <property type="entry name" value="DeoC"/>
</dbReference>
<dbReference type="AlphaFoldDB" id="A0A5M8P346"/>
<dbReference type="NCBIfam" id="TIGR00126">
    <property type="entry name" value="deoC"/>
    <property type="match status" value="1"/>
</dbReference>
<keyword evidence="5" id="KW-0704">Schiff base</keyword>
<dbReference type="GO" id="GO:0004139">
    <property type="term" value="F:deoxyribose-phosphate aldolase activity"/>
    <property type="evidence" value="ECO:0007669"/>
    <property type="project" value="UniProtKB-UniRule"/>
</dbReference>
<dbReference type="GO" id="GO:0009264">
    <property type="term" value="P:deoxyribonucleotide catabolic process"/>
    <property type="evidence" value="ECO:0007669"/>
    <property type="project" value="UniProtKB-UniRule"/>
</dbReference>
<dbReference type="GO" id="GO:0005737">
    <property type="term" value="C:cytoplasm"/>
    <property type="evidence" value="ECO:0007669"/>
    <property type="project" value="InterPro"/>
</dbReference>
<comment type="caution">
    <text evidence="8">The sequence shown here is derived from an EMBL/GenBank/DDBJ whole genome shotgun (WGS) entry which is preliminary data.</text>
</comment>
<dbReference type="Pfam" id="PF01791">
    <property type="entry name" value="DeoC"/>
    <property type="match status" value="1"/>
</dbReference>
<protein>
    <recommendedName>
        <fullName evidence="3 7">Deoxyribose-phosphate aldolase</fullName>
        <ecNumber evidence="3 7">4.1.2.4</ecNumber>
    </recommendedName>
</protein>
<dbReference type="GO" id="GO:0016052">
    <property type="term" value="P:carbohydrate catabolic process"/>
    <property type="evidence" value="ECO:0007669"/>
    <property type="project" value="TreeGrafter"/>
</dbReference>